<dbReference type="InterPro" id="IPR057123">
    <property type="entry name" value="STAND_NTPase4_dom"/>
</dbReference>
<dbReference type="InterPro" id="IPR000157">
    <property type="entry name" value="TIR_dom"/>
</dbReference>
<dbReference type="GO" id="GO:0007165">
    <property type="term" value="P:signal transduction"/>
    <property type="evidence" value="ECO:0007669"/>
    <property type="project" value="InterPro"/>
</dbReference>
<dbReference type="Pfam" id="PF24406">
    <property type="entry name" value="nSTAND_NTPase4"/>
    <property type="match status" value="1"/>
</dbReference>
<dbReference type="OrthoDB" id="117732at2157"/>
<dbReference type="EMBL" id="CM001436">
    <property type="protein sequence ID" value="EHQ35547.1"/>
    <property type="molecule type" value="Genomic_DNA"/>
</dbReference>
<evidence type="ECO:0000313" key="2">
    <source>
        <dbReference type="EMBL" id="EHQ35547.1"/>
    </source>
</evidence>
<evidence type="ECO:0000259" key="1">
    <source>
        <dbReference type="PROSITE" id="PS50104"/>
    </source>
</evidence>
<dbReference type="InParanoid" id="H1Z307"/>
<dbReference type="SUPFAM" id="SSF52200">
    <property type="entry name" value="Toll/Interleukin receptor TIR domain"/>
    <property type="match status" value="1"/>
</dbReference>
<dbReference type="RefSeq" id="WP_004077302.1">
    <property type="nucleotide sequence ID" value="NZ_CM001436.1"/>
</dbReference>
<dbReference type="InterPro" id="IPR035897">
    <property type="entry name" value="Toll_tir_struct_dom_sf"/>
</dbReference>
<name>H1Z307_9EURY</name>
<feature type="domain" description="TIR" evidence="1">
    <location>
        <begin position="4"/>
        <end position="145"/>
    </location>
</feature>
<accession>H1Z307</accession>
<keyword evidence="3" id="KW-1185">Reference proteome</keyword>
<gene>
    <name evidence="2" type="ORF">Metlim_1444</name>
</gene>
<dbReference type="SMART" id="SM00255">
    <property type="entry name" value="TIR"/>
    <property type="match status" value="1"/>
</dbReference>
<dbReference type="Pfam" id="PF13676">
    <property type="entry name" value="TIR_2"/>
    <property type="match status" value="1"/>
</dbReference>
<dbReference type="AlphaFoldDB" id="H1Z307"/>
<dbReference type="SUPFAM" id="SSF52540">
    <property type="entry name" value="P-loop containing nucleoside triphosphate hydrolases"/>
    <property type="match status" value="1"/>
</dbReference>
<reference evidence="2 3" key="1">
    <citation type="submission" date="2011-10" db="EMBL/GenBank/DDBJ databases">
        <title>The Improved High-Quality Draft genome of Methanoplanus limicola DSM 2279.</title>
        <authorList>
            <consortium name="US DOE Joint Genome Institute (JGI-PGF)"/>
            <person name="Lucas S."/>
            <person name="Copeland A."/>
            <person name="Lapidus A."/>
            <person name="Glavina del Rio T."/>
            <person name="Dalin E."/>
            <person name="Tice H."/>
            <person name="Bruce D."/>
            <person name="Goodwin L."/>
            <person name="Pitluck S."/>
            <person name="Peters L."/>
            <person name="Mikhailova N."/>
            <person name="Lu M."/>
            <person name="Kyrpides N."/>
            <person name="Mavromatis K."/>
            <person name="Ivanova N."/>
            <person name="Markowitz V."/>
            <person name="Cheng J.-F."/>
            <person name="Hugenholtz P."/>
            <person name="Woyke T."/>
            <person name="Wu D."/>
            <person name="Wirth R."/>
            <person name="Brambilla E.-M."/>
            <person name="Klenk H.-P."/>
            <person name="Eisen J.A."/>
        </authorList>
    </citation>
    <scope>NUCLEOTIDE SEQUENCE [LARGE SCALE GENOMIC DNA]</scope>
    <source>
        <strain evidence="2 3">DSM 2279</strain>
    </source>
</reference>
<organism evidence="2 3">
    <name type="scientific">Methanoplanus limicola DSM 2279</name>
    <dbReference type="NCBI Taxonomy" id="937775"/>
    <lineage>
        <taxon>Archaea</taxon>
        <taxon>Methanobacteriati</taxon>
        <taxon>Methanobacteriota</taxon>
        <taxon>Stenosarchaea group</taxon>
        <taxon>Methanomicrobia</taxon>
        <taxon>Methanomicrobiales</taxon>
        <taxon>Methanomicrobiaceae</taxon>
        <taxon>Methanoplanus</taxon>
    </lineage>
</organism>
<dbReference type="Proteomes" id="UP000005741">
    <property type="component" value="Chromosome"/>
</dbReference>
<dbReference type="Gene3D" id="3.40.50.10140">
    <property type="entry name" value="Toll/interleukin-1 receptor homology (TIR) domain"/>
    <property type="match status" value="1"/>
</dbReference>
<proteinExistence type="predicted"/>
<sequence length="866" mass="101898">MQTSKLKLFISYSHVDNLNEPYIDNFYNYISPFEKNGLIEIWYDKKISPGDDFQNIIDSNLETSDIICQFISKDFLISNSCISEKNKAIELKNKKNVKILPIILSTCLWKEDNEISKLLALPTDGKPVTDFEDQTKAWDNVSTRLKEIINIENYIRNVKVKDNFKDFLNNAEMLTKAHRNKEEVYLNDIYIHTELEEFDRLKDYCDTINSKDILDVLLKEEKITISGEGQSGKTTLCKKIYCELRKLNYVPVYISFKSSTFLGEKLTGKTSNIIFKLLKKQYINIELEKINQNRIVPIIDDFHYTNNKEKHLKEFLKYRLCTIVIDDIFSLNINDVALTSSFKSYRIKELKPSLRNELIKKWNRLTDKNGKTDYFDIDRNTDLINTTLGKNLGKGIMPAYPFFILSTIMTYETYMVPLDQEITSQGYCYQAFITFYLRNRDVKNDEIDIYINYLTEFASYIFESKKDYLDKNEFSKFRTEYSDKYNLPINEKELLENLTDIITKSSFNSYSFTYPYLFYFFVAKSISENPELAKEKKTISKILKNLHVNENAYIAIFLTHHSRNNEIFKEIEDISSSLFNRYKPAKLTKDETSFIDEQAHNIINAILPHNNATPEKNRTQKLSFEDELEQSNEEYQEFTKEGEDEIANDLSKDLRRAIKTVEVIGCIIRNRSGSIEKMKLHNLFLEGMNVHLRILSSFCELIREEDNQKYTIEIISERLNKLDENLPPHHKKSEEEKRKIANKIFWNLDFFIIYGIIDKIIQSLGCDKIIEISNNVCDEINNPASFLIKHGITIRYNKELQINELSKKIDDKDFSEVARKITNFMIVEYCSLNPINYRDRQKIKTKLKIPDNKIKRNISKIKKYNG</sequence>
<protein>
    <submittedName>
        <fullName evidence="2">TIR protein</fullName>
    </submittedName>
</protein>
<dbReference type="InterPro" id="IPR027417">
    <property type="entry name" value="P-loop_NTPase"/>
</dbReference>
<evidence type="ECO:0000313" key="3">
    <source>
        <dbReference type="Proteomes" id="UP000005741"/>
    </source>
</evidence>
<dbReference type="HOGENOM" id="CLU_015526_0_0_2"/>
<dbReference type="PROSITE" id="PS50104">
    <property type="entry name" value="TIR"/>
    <property type="match status" value="1"/>
</dbReference>